<dbReference type="Pfam" id="PF00989">
    <property type="entry name" value="PAS"/>
    <property type="match status" value="1"/>
</dbReference>
<dbReference type="InterPro" id="IPR000014">
    <property type="entry name" value="PAS"/>
</dbReference>
<organism evidence="14 15">
    <name type="scientific">Fibrivirga algicola</name>
    <dbReference type="NCBI Taxonomy" id="2950420"/>
    <lineage>
        <taxon>Bacteria</taxon>
        <taxon>Pseudomonadati</taxon>
        <taxon>Bacteroidota</taxon>
        <taxon>Cytophagia</taxon>
        <taxon>Cytophagales</taxon>
        <taxon>Spirosomataceae</taxon>
        <taxon>Fibrivirga</taxon>
    </lineage>
</organism>
<dbReference type="InterPro" id="IPR036804">
    <property type="entry name" value="CheR_N_sf"/>
</dbReference>
<dbReference type="SMART" id="SM00091">
    <property type="entry name" value="PAS"/>
    <property type="match status" value="4"/>
</dbReference>
<comment type="catalytic activity">
    <reaction evidence="1">
        <text>ATP + protein L-histidine = ADP + protein N-phospho-L-histidine.</text>
        <dbReference type="EC" id="2.7.13.3"/>
    </reaction>
</comment>
<comment type="caution">
    <text evidence="14">The sequence shown here is derived from an EMBL/GenBank/DDBJ whole genome shotgun (WGS) entry which is preliminary data.</text>
</comment>
<evidence type="ECO:0000256" key="5">
    <source>
        <dbReference type="ARBA" id="ARBA00022691"/>
    </source>
</evidence>
<dbReference type="SUPFAM" id="SSF47757">
    <property type="entry name" value="Chemotaxis receptor methyltransferase CheR, N-terminal domain"/>
    <property type="match status" value="1"/>
</dbReference>
<dbReference type="Pfam" id="PF01339">
    <property type="entry name" value="CheB_methylest"/>
    <property type="match status" value="1"/>
</dbReference>
<feature type="active site" evidence="6">
    <location>
        <position position="25"/>
    </location>
</feature>
<dbReference type="SMART" id="SM00086">
    <property type="entry name" value="PAC"/>
    <property type="match status" value="1"/>
</dbReference>
<evidence type="ECO:0000259" key="11">
    <source>
        <dbReference type="PROSITE" id="PS50113"/>
    </source>
</evidence>
<dbReference type="Gene3D" id="3.30.450.20">
    <property type="entry name" value="PAS domain"/>
    <property type="match status" value="4"/>
</dbReference>
<dbReference type="PROSITE" id="PS50113">
    <property type="entry name" value="PAC"/>
    <property type="match status" value="1"/>
</dbReference>
<dbReference type="InterPro" id="IPR001610">
    <property type="entry name" value="PAC"/>
</dbReference>
<dbReference type="InterPro" id="IPR022641">
    <property type="entry name" value="CheR_N"/>
</dbReference>
<gene>
    <name evidence="14" type="ORF">F7231_23005</name>
</gene>
<sequence length="1542" mass="172248">MPLNDQSDRAVTTTTQIPIVAIGGSTGGQEAVVDLLTTLPGTTGFAFVYVQHLNPSHDSYLASILSHATAMPVIEAANNMPVQPNHVYVMPPNRELEIQDGILILAPRLRTIHMPIDRFFISLAGRQKVGSVAILLSGMATDGTLGLKAVKVAGGITMAQDITAQFQTMPKAAVAEGVVDLILSPKAMANELVRLSQRADDLRQTTEDDEPDEEPEESADEDLPFSNTESDEDIRPIIQLIHRAIGVDFSHYKVTTIRRRIIRRMLLYKLDNLTDYTQYLREHPAEARVLYNDLLINVTTFFRDQEAMAYMGKVLLPQLIKTMSPREPLRIWVPACSTGQEAYSLAMLLLETLGEGTASPPIHIFATDLSEPAITKARQGVYTKSEVIDISPKRLQRFFTKIDDQYRIHKTIRDLCVFAPHNLFKDPPFSRLDLISCRNLLIYLNSHLQRRAFSTFHYALKPNGYLLLGKSETVSASASLFTAVEKNFRVYTRRNDGNSVPPGQISIDRNGNRTSPNRSTTERIDIMDKKGYSPKNAGNDLNKVVDGLLLSQYVPASVVVDQELEILQFRGSTGLFLEPAPGKASLNLLKMARPPLAFELRNAVHKAHKSGMPVRKTGLTLTVNGHVHQVSIEAVPLTSEGETRLFLVLFTEETIVVAPESGSEGIRSARIRQLEDELTILREDMHSIIEEKEASNEELQSANEEIVSSNEELQSINEELETSKEEIESTNEELLTINQELQLRNDQLTEAYGYAEAIFDTISEATLVLDKDLSVKSANQAFYSIFKVSQEETEGKLLYELGNRQWDIPQLRQLLSSVITQSANIQSYEVTHTFPGIGEKVMRLNARKVVQHQRQEAVLLAIEDISDHRRAQRLLEERQAWFRDLMDNAPTLVWVASAEATFIFVNRAWLEFTGSSTDEVIGQSMALNVHPDDHDTYLAVYATNFLRRQPFSTEFRLQRQDGEYRWMLTNARPQYGPDGLFVGYIGTSQEVHLQKTLNQELDMRVQQRTRMWADANARLEQANRDLQQNADRLQSVINGIPASITMLDVIRDENGQPIDFVTSAFNESALAMTGQAEQDIQWRTVLESYPELRSNGLFDQYVQVLNTGEPVYEERELSQPTPGCYAYFITRQIDANGLVVTILNITDRKEAEAQVRANADSLQAVLDSSPASIGLLKAHRNEQDEVVDFTLLACNQKFEQLTGKASAELLGTSINNVATVFWGSNTFNNFLHVLTSGETMYEERYDNTGGTDRWLALSLSKHDDGVAVTGLDITSLKQAEQQRVASLKELERSEELVQTLDSMREHIRQRGEFLRATSHDLRGSFGVIAGAASLLDKTDTAEERAEMLSMLQRNLRRVTQMLTQLLDYSRLEAGQEQFQDGQFDAAVALREFIGGLQPMALEQQLYLQGIGPDTLMVEGDAVKFSRIAQNLILNALKYTKSGGVQVSWTPDEATNTWTFVVSDTGPGLPAALVTMLNDPFNTETEQSLAANDLQLSESTATGEGIGLFIVKRLCNLLGSRVHVTSEPGKGTLIQINLPLAYS</sequence>
<dbReference type="SMART" id="SM00138">
    <property type="entry name" value="MeTrc"/>
    <property type="match status" value="1"/>
</dbReference>
<dbReference type="SUPFAM" id="SSF53335">
    <property type="entry name" value="S-adenosyl-L-methionine-dependent methyltransferases"/>
    <property type="match status" value="1"/>
</dbReference>
<dbReference type="InterPro" id="IPR003661">
    <property type="entry name" value="HisK_dim/P_dom"/>
</dbReference>
<dbReference type="PROSITE" id="PS50122">
    <property type="entry name" value="CHEB"/>
    <property type="match status" value="1"/>
</dbReference>
<feature type="compositionally biased region" description="Acidic residues" evidence="8">
    <location>
        <begin position="207"/>
        <end position="223"/>
    </location>
</feature>
<dbReference type="Pfam" id="PF00512">
    <property type="entry name" value="HisKA"/>
    <property type="match status" value="1"/>
</dbReference>
<evidence type="ECO:0000259" key="9">
    <source>
        <dbReference type="PROSITE" id="PS50109"/>
    </source>
</evidence>
<dbReference type="InterPro" id="IPR022642">
    <property type="entry name" value="CheR_C"/>
</dbReference>
<dbReference type="CDD" id="cd00130">
    <property type="entry name" value="PAS"/>
    <property type="match status" value="2"/>
</dbReference>
<keyword evidence="15" id="KW-1185">Reference proteome</keyword>
<dbReference type="Gene3D" id="1.10.287.130">
    <property type="match status" value="1"/>
</dbReference>
<dbReference type="CDD" id="cd00075">
    <property type="entry name" value="HATPase"/>
    <property type="match status" value="1"/>
</dbReference>
<dbReference type="InterPro" id="IPR000673">
    <property type="entry name" value="Sig_transdc_resp-reg_Me-estase"/>
</dbReference>
<dbReference type="InterPro" id="IPR000700">
    <property type="entry name" value="PAS-assoc_C"/>
</dbReference>
<dbReference type="InterPro" id="IPR000780">
    <property type="entry name" value="CheR_MeTrfase"/>
</dbReference>
<dbReference type="Gene3D" id="3.40.50.180">
    <property type="entry name" value="Methylesterase CheB, C-terminal domain"/>
    <property type="match status" value="1"/>
</dbReference>
<dbReference type="SMART" id="SM00387">
    <property type="entry name" value="HATPase_c"/>
    <property type="match status" value="1"/>
</dbReference>
<dbReference type="SUPFAM" id="SSF52738">
    <property type="entry name" value="Methylesterase CheB, C-terminal domain"/>
    <property type="match status" value="1"/>
</dbReference>
<evidence type="ECO:0000259" key="12">
    <source>
        <dbReference type="PROSITE" id="PS50122"/>
    </source>
</evidence>
<dbReference type="InterPro" id="IPR035965">
    <property type="entry name" value="PAS-like_dom_sf"/>
</dbReference>
<evidence type="ECO:0000256" key="3">
    <source>
        <dbReference type="ARBA" id="ARBA00022603"/>
    </source>
</evidence>
<evidence type="ECO:0000256" key="2">
    <source>
        <dbReference type="ARBA" id="ARBA00001541"/>
    </source>
</evidence>
<keyword evidence="4" id="KW-0808">Transferase</keyword>
<dbReference type="Pfam" id="PF13426">
    <property type="entry name" value="PAS_9"/>
    <property type="match status" value="1"/>
</dbReference>
<dbReference type="CDD" id="cd00082">
    <property type="entry name" value="HisKA"/>
    <property type="match status" value="1"/>
</dbReference>
<dbReference type="PROSITE" id="PS50109">
    <property type="entry name" value="HIS_KIN"/>
    <property type="match status" value="1"/>
</dbReference>
<dbReference type="InterPro" id="IPR036890">
    <property type="entry name" value="HATPase_C_sf"/>
</dbReference>
<dbReference type="Pfam" id="PF01739">
    <property type="entry name" value="CheR"/>
    <property type="match status" value="1"/>
</dbReference>
<dbReference type="Proteomes" id="UP000606008">
    <property type="component" value="Unassembled WGS sequence"/>
</dbReference>
<evidence type="ECO:0000256" key="7">
    <source>
        <dbReference type="SAM" id="Coils"/>
    </source>
</evidence>
<dbReference type="Gene3D" id="3.40.50.150">
    <property type="entry name" value="Vaccinia Virus protein VP39"/>
    <property type="match status" value="1"/>
</dbReference>
<dbReference type="SUPFAM" id="SSF47384">
    <property type="entry name" value="Homodimeric domain of signal transducing histidine kinase"/>
    <property type="match status" value="1"/>
</dbReference>
<evidence type="ECO:0000259" key="10">
    <source>
        <dbReference type="PROSITE" id="PS50112"/>
    </source>
</evidence>
<evidence type="ECO:0000256" key="8">
    <source>
        <dbReference type="SAM" id="MobiDB-lite"/>
    </source>
</evidence>
<feature type="domain" description="Histidine kinase" evidence="9">
    <location>
        <begin position="1316"/>
        <end position="1541"/>
    </location>
</feature>
<dbReference type="PANTHER" id="PTHR24422">
    <property type="entry name" value="CHEMOTAXIS PROTEIN METHYLTRANSFERASE"/>
    <property type="match status" value="1"/>
</dbReference>
<reference evidence="15" key="1">
    <citation type="submission" date="2019-09" db="EMBL/GenBank/DDBJ databases">
        <authorList>
            <person name="Jung D.-H."/>
        </authorList>
    </citation>
    <scope>NUCLEOTIDE SEQUENCE [LARGE SCALE GENOMIC DNA]</scope>
    <source>
        <strain evidence="15">JA-25</strain>
    </source>
</reference>
<protein>
    <submittedName>
        <fullName evidence="14">PAS domain S-box protein</fullName>
    </submittedName>
</protein>
<keyword evidence="5" id="KW-0949">S-adenosyl-L-methionine</keyword>
<keyword evidence="3" id="KW-0489">Methyltransferase</keyword>
<dbReference type="InterPro" id="IPR013656">
    <property type="entry name" value="PAS_4"/>
</dbReference>
<evidence type="ECO:0000256" key="1">
    <source>
        <dbReference type="ARBA" id="ARBA00000085"/>
    </source>
</evidence>
<evidence type="ECO:0000256" key="6">
    <source>
        <dbReference type="PROSITE-ProRule" id="PRU00050"/>
    </source>
</evidence>
<comment type="catalytic activity">
    <reaction evidence="2">
        <text>L-glutamyl-[protein] + S-adenosyl-L-methionine = [protein]-L-glutamate 5-O-methyl ester + S-adenosyl-L-homocysteine</text>
        <dbReference type="Rhea" id="RHEA:24452"/>
        <dbReference type="Rhea" id="RHEA-COMP:10208"/>
        <dbReference type="Rhea" id="RHEA-COMP:10311"/>
        <dbReference type="ChEBI" id="CHEBI:29973"/>
        <dbReference type="ChEBI" id="CHEBI:57856"/>
        <dbReference type="ChEBI" id="CHEBI:59789"/>
        <dbReference type="ChEBI" id="CHEBI:82795"/>
        <dbReference type="EC" id="2.1.1.80"/>
    </reaction>
</comment>
<feature type="compositionally biased region" description="Polar residues" evidence="8">
    <location>
        <begin position="507"/>
        <end position="519"/>
    </location>
</feature>
<feature type="coiled-coil region" evidence="7">
    <location>
        <begin position="671"/>
        <end position="751"/>
    </location>
</feature>
<evidence type="ECO:0000259" key="13">
    <source>
        <dbReference type="PROSITE" id="PS50123"/>
    </source>
</evidence>
<feature type="domain" description="PAC" evidence="11">
    <location>
        <begin position="951"/>
        <end position="1003"/>
    </location>
</feature>
<dbReference type="EMBL" id="WAEL01000010">
    <property type="protein sequence ID" value="NID13060.1"/>
    <property type="molecule type" value="Genomic_DNA"/>
</dbReference>
<evidence type="ECO:0000313" key="15">
    <source>
        <dbReference type="Proteomes" id="UP000606008"/>
    </source>
</evidence>
<feature type="domain" description="CheB-type methylesterase" evidence="12">
    <location>
        <begin position="13"/>
        <end position="199"/>
    </location>
</feature>
<dbReference type="Pfam" id="PF02518">
    <property type="entry name" value="HATPase_c"/>
    <property type="match status" value="1"/>
</dbReference>
<dbReference type="RefSeq" id="WP_166693708.1">
    <property type="nucleotide sequence ID" value="NZ_WAEL01000010.1"/>
</dbReference>
<feature type="active site" evidence="6">
    <location>
        <position position="142"/>
    </location>
</feature>
<dbReference type="InterPro" id="IPR003594">
    <property type="entry name" value="HATPase_dom"/>
</dbReference>
<dbReference type="PROSITE" id="PS50112">
    <property type="entry name" value="PAS"/>
    <property type="match status" value="1"/>
</dbReference>
<dbReference type="Pfam" id="PF08448">
    <property type="entry name" value="PAS_4"/>
    <property type="match status" value="1"/>
</dbReference>
<dbReference type="Gene3D" id="3.30.565.10">
    <property type="entry name" value="Histidine kinase-like ATPase, C-terminal domain"/>
    <property type="match status" value="1"/>
</dbReference>
<dbReference type="InterPro" id="IPR050903">
    <property type="entry name" value="Bact_Chemotaxis_MeTrfase"/>
</dbReference>
<keyword evidence="6" id="KW-0145">Chemotaxis</keyword>
<accession>A0ABX0QKS6</accession>
<dbReference type="CDD" id="cd16434">
    <property type="entry name" value="CheB-CheR_fusion"/>
    <property type="match status" value="1"/>
</dbReference>
<feature type="region of interest" description="Disordered" evidence="8">
    <location>
        <begin position="199"/>
        <end position="229"/>
    </location>
</feature>
<name>A0ABX0QKS6_9BACT</name>
<feature type="active site" evidence="6">
    <location>
        <position position="52"/>
    </location>
</feature>
<dbReference type="PANTHER" id="PTHR24422:SF27">
    <property type="entry name" value="PROTEIN-GLUTAMATE O-METHYLTRANSFERASE"/>
    <property type="match status" value="1"/>
</dbReference>
<keyword evidence="7" id="KW-0175">Coiled coil</keyword>
<dbReference type="SMART" id="SM00388">
    <property type="entry name" value="HisKA"/>
    <property type="match status" value="1"/>
</dbReference>
<dbReference type="PRINTS" id="PR00996">
    <property type="entry name" value="CHERMTFRASE"/>
</dbReference>
<dbReference type="InterPro" id="IPR035909">
    <property type="entry name" value="CheB_C"/>
</dbReference>
<feature type="region of interest" description="Disordered" evidence="8">
    <location>
        <begin position="494"/>
        <end position="520"/>
    </location>
</feature>
<dbReference type="PROSITE" id="PS50123">
    <property type="entry name" value="CHER"/>
    <property type="match status" value="1"/>
</dbReference>
<dbReference type="InterPro" id="IPR005467">
    <property type="entry name" value="His_kinase_dom"/>
</dbReference>
<dbReference type="SUPFAM" id="SSF55874">
    <property type="entry name" value="ATPase domain of HSP90 chaperone/DNA topoisomerase II/histidine kinase"/>
    <property type="match status" value="1"/>
</dbReference>
<dbReference type="InterPro" id="IPR036097">
    <property type="entry name" value="HisK_dim/P_sf"/>
</dbReference>
<dbReference type="SUPFAM" id="SSF55785">
    <property type="entry name" value="PYP-like sensor domain (PAS domain)"/>
    <property type="match status" value="4"/>
</dbReference>
<evidence type="ECO:0000313" key="14">
    <source>
        <dbReference type="EMBL" id="NID13060.1"/>
    </source>
</evidence>
<dbReference type="InterPro" id="IPR013767">
    <property type="entry name" value="PAS_fold"/>
</dbReference>
<proteinExistence type="predicted"/>
<dbReference type="InterPro" id="IPR029063">
    <property type="entry name" value="SAM-dependent_MTases_sf"/>
</dbReference>
<dbReference type="NCBIfam" id="TIGR00229">
    <property type="entry name" value="sensory_box"/>
    <property type="match status" value="3"/>
</dbReference>
<keyword evidence="6" id="KW-0378">Hydrolase</keyword>
<reference evidence="15" key="2">
    <citation type="submission" date="2023-07" db="EMBL/GenBank/DDBJ databases">
        <authorList>
            <person name="Jung D.-H."/>
        </authorList>
    </citation>
    <scope>NUCLEOTIDE SEQUENCE [LARGE SCALE GENOMIC DNA]</scope>
    <source>
        <strain evidence="15">JA-25</strain>
    </source>
</reference>
<feature type="domain" description="PAS" evidence="10">
    <location>
        <begin position="878"/>
        <end position="949"/>
    </location>
</feature>
<evidence type="ECO:0000256" key="4">
    <source>
        <dbReference type="ARBA" id="ARBA00022679"/>
    </source>
</evidence>
<feature type="domain" description="CheR-type methyltransferase" evidence="13">
    <location>
        <begin position="230"/>
        <end position="494"/>
    </location>
</feature>
<dbReference type="Pfam" id="PF03705">
    <property type="entry name" value="CheR_N"/>
    <property type="match status" value="1"/>
</dbReference>
<dbReference type="Gene3D" id="1.10.155.10">
    <property type="entry name" value="Chemotaxis receptor methyltransferase CheR, N-terminal domain"/>
    <property type="match status" value="1"/>
</dbReference>